<feature type="domain" description="Flagellin N-terminal" evidence="6">
    <location>
        <begin position="3"/>
        <end position="140"/>
    </location>
</feature>
<sequence length="400" mass="42945">MRISTGQMFHQNTSSILQKQTATNKILEQLASGKKINTAGDDPVAAIGIDNLKQKNSLVDQFVKNIDYATNHLSVTESKIGSVETLITTMREQLQRGANGSLSQNERQMIAEEMKQSLEELLSIANSRDESGNYLFAGTQSNTLPFEFDSNGEMIYSGNSDVRKSIVASGVTMGTHVPGDTVFMNAPNPLGDYGVNYLASQQGDFDIHSAKITNAGAHVEDTYTFNFVDNAGVLELQVADSTGTIVTTVPNFDPTAPVTVNGIEVKMSGNPVAGDSFTMEPKSSVSIFDSFKDAIALLEDPNAAATQQNSSKLAQLLNDIDSGQNQVSLARGIAGNSLKALESFSTNHAEEQIVNNSALSLLEDLDYAEAITEFEKQQLALNAVSSVFGKVGSLSLFDYI</sequence>
<dbReference type="KEGG" id="saes:HBH39_05230"/>
<evidence type="ECO:0000256" key="4">
    <source>
        <dbReference type="ARBA" id="ARBA00022525"/>
    </source>
</evidence>
<dbReference type="Pfam" id="PF00669">
    <property type="entry name" value="Flagellin_N"/>
    <property type="match status" value="1"/>
</dbReference>
<evidence type="ECO:0000313" key="8">
    <source>
        <dbReference type="Proteomes" id="UP000502608"/>
    </source>
</evidence>
<dbReference type="InterPro" id="IPR013384">
    <property type="entry name" value="Flagell_FlgL"/>
</dbReference>
<dbReference type="Proteomes" id="UP000502608">
    <property type="component" value="Chromosome"/>
</dbReference>
<dbReference type="PANTHER" id="PTHR42792:SF1">
    <property type="entry name" value="FLAGELLAR HOOK-ASSOCIATED PROTEIN 3"/>
    <property type="match status" value="1"/>
</dbReference>
<comment type="similarity">
    <text evidence="3">Belongs to the bacterial flagellin family.</text>
</comment>
<evidence type="ECO:0000256" key="3">
    <source>
        <dbReference type="ARBA" id="ARBA00005709"/>
    </source>
</evidence>
<keyword evidence="8" id="KW-1185">Reference proteome</keyword>
<dbReference type="InterPro" id="IPR001492">
    <property type="entry name" value="Flagellin"/>
</dbReference>
<dbReference type="InterPro" id="IPR001029">
    <property type="entry name" value="Flagellin_N"/>
</dbReference>
<dbReference type="RefSeq" id="WP_167676242.1">
    <property type="nucleotide sequence ID" value="NZ_CP050313.1"/>
</dbReference>
<evidence type="ECO:0000259" key="6">
    <source>
        <dbReference type="Pfam" id="PF00669"/>
    </source>
</evidence>
<dbReference type="GO" id="GO:0005576">
    <property type="term" value="C:extracellular region"/>
    <property type="evidence" value="ECO:0007669"/>
    <property type="project" value="UniProtKB-SubCell"/>
</dbReference>
<keyword evidence="7" id="KW-0969">Cilium</keyword>
<comment type="subcellular location">
    <subcellularLocation>
        <location evidence="1">Bacterial flagellum</location>
    </subcellularLocation>
    <subcellularLocation>
        <location evidence="2">Secreted</location>
    </subcellularLocation>
</comment>
<keyword evidence="7" id="KW-0282">Flagellum</keyword>
<keyword evidence="4" id="KW-0964">Secreted</keyword>
<protein>
    <submittedName>
        <fullName evidence="7">Flagellar hook-associated protein FlgL</fullName>
    </submittedName>
</protein>
<dbReference type="GO" id="GO:0005198">
    <property type="term" value="F:structural molecule activity"/>
    <property type="evidence" value="ECO:0007669"/>
    <property type="project" value="InterPro"/>
</dbReference>
<evidence type="ECO:0000256" key="1">
    <source>
        <dbReference type="ARBA" id="ARBA00004365"/>
    </source>
</evidence>
<reference evidence="7 8" key="1">
    <citation type="submission" date="2020-03" db="EMBL/GenBank/DDBJ databases">
        <title>Complete genome sequence of Shewanella sp.</title>
        <authorList>
            <person name="Kim Y.-S."/>
            <person name="Kim S.-J."/>
            <person name="Jung H.-K."/>
            <person name="Kim K.-H."/>
        </authorList>
    </citation>
    <scope>NUCLEOTIDE SEQUENCE [LARGE SCALE GENOMIC DNA]</scope>
    <source>
        <strain evidence="7 8">PN3F2</strain>
    </source>
</reference>
<dbReference type="PANTHER" id="PTHR42792">
    <property type="entry name" value="FLAGELLIN"/>
    <property type="match status" value="1"/>
</dbReference>
<dbReference type="NCBIfam" id="TIGR02550">
    <property type="entry name" value="flagell_flgL"/>
    <property type="match status" value="1"/>
</dbReference>
<proteinExistence type="inferred from homology"/>
<evidence type="ECO:0000313" key="7">
    <source>
        <dbReference type="EMBL" id="QIR13976.1"/>
    </source>
</evidence>
<evidence type="ECO:0000256" key="2">
    <source>
        <dbReference type="ARBA" id="ARBA00004613"/>
    </source>
</evidence>
<dbReference type="EMBL" id="CP050313">
    <property type="protein sequence ID" value="QIR13976.1"/>
    <property type="molecule type" value="Genomic_DNA"/>
</dbReference>
<evidence type="ECO:0000256" key="5">
    <source>
        <dbReference type="ARBA" id="ARBA00023143"/>
    </source>
</evidence>
<gene>
    <name evidence="7" type="primary">flgL</name>
    <name evidence="7" type="ORF">HBH39_05230</name>
</gene>
<dbReference type="SUPFAM" id="SSF64518">
    <property type="entry name" value="Phase 1 flagellin"/>
    <property type="match status" value="1"/>
</dbReference>
<accession>A0A6G9QHK2</accession>
<dbReference type="GO" id="GO:0009424">
    <property type="term" value="C:bacterial-type flagellum hook"/>
    <property type="evidence" value="ECO:0007669"/>
    <property type="project" value="InterPro"/>
</dbReference>
<dbReference type="AlphaFoldDB" id="A0A6G9QHK2"/>
<keyword evidence="7" id="KW-0966">Cell projection</keyword>
<dbReference type="GO" id="GO:0071973">
    <property type="term" value="P:bacterial-type flagellum-dependent cell motility"/>
    <property type="evidence" value="ECO:0007669"/>
    <property type="project" value="InterPro"/>
</dbReference>
<organism evidence="7 8">
    <name type="scientific">Shewanella aestuarii</name>
    <dbReference type="NCBI Taxonomy" id="1028752"/>
    <lineage>
        <taxon>Bacteria</taxon>
        <taxon>Pseudomonadati</taxon>
        <taxon>Pseudomonadota</taxon>
        <taxon>Gammaproteobacteria</taxon>
        <taxon>Alteromonadales</taxon>
        <taxon>Shewanellaceae</taxon>
        <taxon>Shewanella</taxon>
    </lineage>
</organism>
<keyword evidence="5" id="KW-0975">Bacterial flagellum</keyword>
<name>A0A6G9QHK2_9GAMM</name>
<dbReference type="Gene3D" id="1.20.1330.10">
    <property type="entry name" value="f41 fragment of flagellin, N-terminal domain"/>
    <property type="match status" value="2"/>
</dbReference>